<feature type="compositionally biased region" description="Basic and acidic residues" evidence="1">
    <location>
        <begin position="168"/>
        <end position="191"/>
    </location>
</feature>
<dbReference type="PANTHER" id="PTHR31947">
    <property type="entry name" value="DNA/RNA-BINDING PROTEIN ALBA 3"/>
    <property type="match status" value="1"/>
</dbReference>
<evidence type="ECO:0000259" key="2">
    <source>
        <dbReference type="Pfam" id="PF01918"/>
    </source>
</evidence>
<dbReference type="EMBL" id="JANCYW010000007">
    <property type="protein sequence ID" value="KAK4536231.1"/>
    <property type="molecule type" value="Genomic_DNA"/>
</dbReference>
<evidence type="ECO:0000313" key="3">
    <source>
        <dbReference type="EMBL" id="KAK4536231.1"/>
    </source>
</evidence>
<feature type="compositionally biased region" description="Acidic residues" evidence="1">
    <location>
        <begin position="192"/>
        <end position="219"/>
    </location>
</feature>
<dbReference type="GO" id="GO:0005634">
    <property type="term" value="C:nucleus"/>
    <property type="evidence" value="ECO:0007669"/>
    <property type="project" value="TreeGrafter"/>
</dbReference>
<sequence length="219" mass="23831">MATATHQSGMSPTSRPSQRRSTAPRRPGPAGGGEAVSTFTSPCVLYRVGRAPASGTASPTAGGDGDDGGREGRPLNVKVSWDQKLSIYVRRAKSWLVSKERVAISGIGMAVSSVVMCAEILRDGGFADIYRVDTSMLKSQAPGAPLHQKPVLEIVVERTDQFHELMQREQAAREERQRRAPRRADADRRRDDEEEEEVGGEEEEEVGGEEEEQEQGAQA</sequence>
<feature type="compositionally biased region" description="Low complexity" evidence="1">
    <location>
        <begin position="52"/>
        <end position="61"/>
    </location>
</feature>
<feature type="compositionally biased region" description="Low complexity" evidence="1">
    <location>
        <begin position="11"/>
        <end position="25"/>
    </location>
</feature>
<evidence type="ECO:0000256" key="1">
    <source>
        <dbReference type="SAM" id="MobiDB-lite"/>
    </source>
</evidence>
<dbReference type="InterPro" id="IPR014560">
    <property type="entry name" value="UCP030333_Alba"/>
</dbReference>
<feature type="region of interest" description="Disordered" evidence="1">
    <location>
        <begin position="1"/>
        <end position="37"/>
    </location>
</feature>
<dbReference type="InterPro" id="IPR036882">
    <property type="entry name" value="Alba-like_dom_sf"/>
</dbReference>
<dbReference type="GO" id="GO:0003723">
    <property type="term" value="F:RNA binding"/>
    <property type="evidence" value="ECO:0007669"/>
    <property type="project" value="TreeGrafter"/>
</dbReference>
<dbReference type="Proteomes" id="UP001301350">
    <property type="component" value="Unassembled WGS sequence"/>
</dbReference>
<protein>
    <recommendedName>
        <fullName evidence="2">DNA/RNA-binding protein Alba-like domain-containing protein</fullName>
    </recommendedName>
</protein>
<organism evidence="3 4">
    <name type="scientific">Cyanidium caldarium</name>
    <name type="common">Red alga</name>
    <dbReference type="NCBI Taxonomy" id="2771"/>
    <lineage>
        <taxon>Eukaryota</taxon>
        <taxon>Rhodophyta</taxon>
        <taxon>Bangiophyceae</taxon>
        <taxon>Cyanidiales</taxon>
        <taxon>Cyanidiaceae</taxon>
        <taxon>Cyanidium</taxon>
    </lineage>
</organism>
<accession>A0AAV9IVZ8</accession>
<dbReference type="AlphaFoldDB" id="A0AAV9IVZ8"/>
<keyword evidence="4" id="KW-1185">Reference proteome</keyword>
<feature type="compositionally biased region" description="Polar residues" evidence="1">
    <location>
        <begin position="1"/>
        <end position="10"/>
    </location>
</feature>
<feature type="region of interest" description="Disordered" evidence="1">
    <location>
        <begin position="168"/>
        <end position="219"/>
    </location>
</feature>
<proteinExistence type="predicted"/>
<feature type="region of interest" description="Disordered" evidence="1">
    <location>
        <begin position="52"/>
        <end position="75"/>
    </location>
</feature>
<dbReference type="SUPFAM" id="SSF82704">
    <property type="entry name" value="AlbA-like"/>
    <property type="match status" value="1"/>
</dbReference>
<comment type="caution">
    <text evidence="3">The sequence shown here is derived from an EMBL/GenBank/DDBJ whole genome shotgun (WGS) entry which is preliminary data.</text>
</comment>
<feature type="domain" description="DNA/RNA-binding protein Alba-like" evidence="2">
    <location>
        <begin position="77"/>
        <end position="132"/>
    </location>
</feature>
<name>A0AAV9IVZ8_CYACA</name>
<dbReference type="InterPro" id="IPR002775">
    <property type="entry name" value="DNA/RNA-bd_Alba-like"/>
</dbReference>
<dbReference type="PANTHER" id="PTHR31947:SF36">
    <property type="entry name" value="DNA_RNA-BINDING PROTEIN ALBA-LIKE DOMAIN-CONTAINING PROTEIN"/>
    <property type="match status" value="1"/>
</dbReference>
<gene>
    <name evidence="3" type="ORF">CDCA_CDCA07G2256</name>
</gene>
<dbReference type="Pfam" id="PF01918">
    <property type="entry name" value="Alba"/>
    <property type="match status" value="1"/>
</dbReference>
<dbReference type="Gene3D" id="3.30.110.20">
    <property type="entry name" value="Alba-like domain"/>
    <property type="match status" value="1"/>
</dbReference>
<evidence type="ECO:0000313" key="4">
    <source>
        <dbReference type="Proteomes" id="UP001301350"/>
    </source>
</evidence>
<reference evidence="3 4" key="1">
    <citation type="submission" date="2022-07" db="EMBL/GenBank/DDBJ databases">
        <title>Genome-wide signatures of adaptation to extreme environments.</title>
        <authorList>
            <person name="Cho C.H."/>
            <person name="Yoon H.S."/>
        </authorList>
    </citation>
    <scope>NUCLEOTIDE SEQUENCE [LARGE SCALE GENOMIC DNA]</scope>
    <source>
        <strain evidence="3 4">DBV 063 E5</strain>
    </source>
</reference>